<dbReference type="Gene3D" id="3.60.20.10">
    <property type="entry name" value="Glutamine Phosphoribosylpyrophosphate, subunit 1, domain 1"/>
    <property type="match status" value="1"/>
</dbReference>
<accession>A0A2W7IXV3</accession>
<dbReference type="EMBL" id="QKYU01000001">
    <property type="protein sequence ID" value="PZW51025.1"/>
    <property type="molecule type" value="Genomic_DNA"/>
</dbReference>
<dbReference type="GO" id="GO:0016787">
    <property type="term" value="F:hydrolase activity"/>
    <property type="evidence" value="ECO:0007669"/>
    <property type="project" value="UniProtKB-KW"/>
</dbReference>
<keyword evidence="1" id="KW-0378">Hydrolase</keyword>
<dbReference type="PANTHER" id="PTHR39328:SF1">
    <property type="entry name" value="BLL2871 PROTEIN"/>
    <property type="match status" value="1"/>
</dbReference>
<keyword evidence="2" id="KW-1185">Reference proteome</keyword>
<dbReference type="OrthoDB" id="9790012at2"/>
<proteinExistence type="predicted"/>
<reference evidence="1 2" key="1">
    <citation type="submission" date="2018-06" db="EMBL/GenBank/DDBJ databases">
        <title>Genomic Encyclopedia of Archaeal and Bacterial Type Strains, Phase II (KMG-II): from individual species to whole genera.</title>
        <authorList>
            <person name="Goeker M."/>
        </authorList>
    </citation>
    <scope>NUCLEOTIDE SEQUENCE [LARGE SCALE GENOMIC DNA]</scope>
    <source>
        <strain evidence="1 2">DSM 24525</strain>
    </source>
</reference>
<dbReference type="Pfam" id="PF06267">
    <property type="entry name" value="DUF1028"/>
    <property type="match status" value="1"/>
</dbReference>
<organism evidence="1 2">
    <name type="scientific">Humitalea rosea</name>
    <dbReference type="NCBI Taxonomy" id="990373"/>
    <lineage>
        <taxon>Bacteria</taxon>
        <taxon>Pseudomonadati</taxon>
        <taxon>Pseudomonadota</taxon>
        <taxon>Alphaproteobacteria</taxon>
        <taxon>Acetobacterales</taxon>
        <taxon>Roseomonadaceae</taxon>
        <taxon>Humitalea</taxon>
    </lineage>
</organism>
<comment type="caution">
    <text evidence="1">The sequence shown here is derived from an EMBL/GenBank/DDBJ whole genome shotgun (WGS) entry which is preliminary data.</text>
</comment>
<dbReference type="InterPro" id="IPR029055">
    <property type="entry name" value="Ntn_hydrolases_N"/>
</dbReference>
<evidence type="ECO:0000313" key="2">
    <source>
        <dbReference type="Proteomes" id="UP000249688"/>
    </source>
</evidence>
<sequence>MTWSILARDPATGALGAAVTTRFFAVGAVCPMVRAGVGVVCSQALVNPLWRQAGLDALAAGQGPEAAVAALVAADAGSHMRQLHLMAADGRSARHTGADCIASAGHGAEPDVSVAGNMLAGPAVLAATLAAFLATAGMPLSDRLLAALEAGQAAGGDKRGRQSAALLIASRDATPDLDLRVDDHPDPLAELRRLHSVAQRRFVHFRRHMASADGPGTLDRMVLEAEIAAAEALA</sequence>
<dbReference type="Proteomes" id="UP000249688">
    <property type="component" value="Unassembled WGS sequence"/>
</dbReference>
<evidence type="ECO:0000313" key="1">
    <source>
        <dbReference type="EMBL" id="PZW51025.1"/>
    </source>
</evidence>
<dbReference type="SUPFAM" id="SSF56235">
    <property type="entry name" value="N-terminal nucleophile aminohydrolases (Ntn hydrolases)"/>
    <property type="match status" value="1"/>
</dbReference>
<gene>
    <name evidence="1" type="ORF">C8P66_101242</name>
</gene>
<dbReference type="PANTHER" id="PTHR39328">
    <property type="entry name" value="BLL2871 PROTEIN"/>
    <property type="match status" value="1"/>
</dbReference>
<dbReference type="InterPro" id="IPR010430">
    <property type="entry name" value="DUF1028"/>
</dbReference>
<protein>
    <submittedName>
        <fullName evidence="1">Putative Ntn-hydrolase superfamily protein</fullName>
    </submittedName>
</protein>
<dbReference type="AlphaFoldDB" id="A0A2W7IXV3"/>
<name>A0A2W7IXV3_9PROT</name>
<dbReference type="RefSeq" id="WP_111396304.1">
    <property type="nucleotide sequence ID" value="NZ_QKYU01000001.1"/>
</dbReference>